<keyword evidence="2" id="KW-1185">Reference proteome</keyword>
<dbReference type="EMBL" id="AVOT02061322">
    <property type="protein sequence ID" value="MBW0554587.1"/>
    <property type="molecule type" value="Genomic_DNA"/>
</dbReference>
<protein>
    <submittedName>
        <fullName evidence="1">Uncharacterized protein</fullName>
    </submittedName>
</protein>
<gene>
    <name evidence="1" type="ORF">O181_094302</name>
</gene>
<dbReference type="Proteomes" id="UP000765509">
    <property type="component" value="Unassembled WGS sequence"/>
</dbReference>
<reference evidence="1" key="1">
    <citation type="submission" date="2021-03" db="EMBL/GenBank/DDBJ databases">
        <title>Draft genome sequence of rust myrtle Austropuccinia psidii MF-1, a brazilian biotype.</title>
        <authorList>
            <person name="Quecine M.C."/>
            <person name="Pachon D.M.R."/>
            <person name="Bonatelli M.L."/>
            <person name="Correr F.H."/>
            <person name="Franceschini L.M."/>
            <person name="Leite T.F."/>
            <person name="Margarido G.R.A."/>
            <person name="Almeida C.A."/>
            <person name="Ferrarezi J.A."/>
            <person name="Labate C.A."/>
        </authorList>
    </citation>
    <scope>NUCLEOTIDE SEQUENCE</scope>
    <source>
        <strain evidence="1">MF-1</strain>
    </source>
</reference>
<accession>A0A9Q3PBD9</accession>
<organism evidence="1 2">
    <name type="scientific">Austropuccinia psidii MF-1</name>
    <dbReference type="NCBI Taxonomy" id="1389203"/>
    <lineage>
        <taxon>Eukaryota</taxon>
        <taxon>Fungi</taxon>
        <taxon>Dikarya</taxon>
        <taxon>Basidiomycota</taxon>
        <taxon>Pucciniomycotina</taxon>
        <taxon>Pucciniomycetes</taxon>
        <taxon>Pucciniales</taxon>
        <taxon>Sphaerophragmiaceae</taxon>
        <taxon>Austropuccinia</taxon>
    </lineage>
</organism>
<comment type="caution">
    <text evidence="1">The sequence shown here is derived from an EMBL/GenBank/DDBJ whole genome shotgun (WGS) entry which is preliminary data.</text>
</comment>
<name>A0A9Q3PBD9_9BASI</name>
<sequence length="106" mass="12055">MKEELNYLLHKYKSAFATEKGTLGATIGYGVDIILNVEEPYPTLLIIPAYSAIPRAREALEVHIEYLMNIWALRKVGSNEHVSFVYETLDNSNNIKSTMTVHSRKI</sequence>
<evidence type="ECO:0000313" key="1">
    <source>
        <dbReference type="EMBL" id="MBW0554587.1"/>
    </source>
</evidence>
<dbReference type="OrthoDB" id="2595244at2759"/>
<dbReference type="AlphaFoldDB" id="A0A9Q3PBD9"/>
<proteinExistence type="predicted"/>
<evidence type="ECO:0000313" key="2">
    <source>
        <dbReference type="Proteomes" id="UP000765509"/>
    </source>
</evidence>